<evidence type="ECO:0000256" key="5">
    <source>
        <dbReference type="RuleBase" id="RU000454"/>
    </source>
</evidence>
<dbReference type="PROSITE" id="PS00141">
    <property type="entry name" value="ASP_PROTEASE"/>
    <property type="match status" value="1"/>
</dbReference>
<keyword evidence="9" id="KW-1185">Reference proteome</keyword>
<dbReference type="eggNOG" id="KOG1339">
    <property type="taxonomic scope" value="Eukaryota"/>
</dbReference>
<gene>
    <name evidence="8" type="ORF">SPPG_04035</name>
</gene>
<evidence type="ECO:0000313" key="9">
    <source>
        <dbReference type="Proteomes" id="UP000053201"/>
    </source>
</evidence>
<dbReference type="PANTHER" id="PTHR47966:SF51">
    <property type="entry name" value="BETA-SITE APP-CLEAVING ENZYME, ISOFORM A-RELATED"/>
    <property type="match status" value="1"/>
</dbReference>
<dbReference type="AlphaFoldDB" id="A0A0L0HJC0"/>
<feature type="active site" evidence="3">
    <location>
        <position position="76"/>
    </location>
</feature>
<dbReference type="InterPro" id="IPR001969">
    <property type="entry name" value="Aspartic_peptidase_AS"/>
</dbReference>
<dbReference type="GO" id="GO:0006508">
    <property type="term" value="P:proteolysis"/>
    <property type="evidence" value="ECO:0007669"/>
    <property type="project" value="UniProtKB-KW"/>
</dbReference>
<feature type="signal peptide" evidence="6">
    <location>
        <begin position="1"/>
        <end position="18"/>
    </location>
</feature>
<dbReference type="CDD" id="cd05471">
    <property type="entry name" value="pepsin_like"/>
    <property type="match status" value="1"/>
</dbReference>
<dbReference type="InParanoid" id="A0A0L0HJC0"/>
<name>A0A0L0HJC0_SPIPD</name>
<feature type="disulfide bond" evidence="4">
    <location>
        <begin position="89"/>
        <end position="94"/>
    </location>
</feature>
<evidence type="ECO:0000256" key="2">
    <source>
        <dbReference type="ARBA" id="ARBA00022750"/>
    </source>
</evidence>
<feature type="active site" evidence="3">
    <location>
        <position position="284"/>
    </location>
</feature>
<comment type="similarity">
    <text evidence="1 5">Belongs to the peptidase A1 family.</text>
</comment>
<dbReference type="STRING" id="645134.A0A0L0HJC0"/>
<feature type="domain" description="Peptidase A1" evidence="7">
    <location>
        <begin position="58"/>
        <end position="402"/>
    </location>
</feature>
<dbReference type="Gene3D" id="2.40.70.10">
    <property type="entry name" value="Acid Proteases"/>
    <property type="match status" value="2"/>
</dbReference>
<dbReference type="InterPro" id="IPR001461">
    <property type="entry name" value="Aspartic_peptidase_A1"/>
</dbReference>
<keyword evidence="5" id="KW-0378">Hydrolase</keyword>
<feature type="disulfide bond" evidence="4">
    <location>
        <begin position="324"/>
        <end position="361"/>
    </location>
</feature>
<reference evidence="8 9" key="1">
    <citation type="submission" date="2009-08" db="EMBL/GenBank/DDBJ databases">
        <title>The Genome Sequence of Spizellomyces punctatus strain DAOM BR117.</title>
        <authorList>
            <consortium name="The Broad Institute Genome Sequencing Platform"/>
            <person name="Russ C."/>
            <person name="Cuomo C."/>
            <person name="Shea T."/>
            <person name="Young S.K."/>
            <person name="Zeng Q."/>
            <person name="Koehrsen M."/>
            <person name="Haas B."/>
            <person name="Borodovsky M."/>
            <person name="Guigo R."/>
            <person name="Alvarado L."/>
            <person name="Berlin A."/>
            <person name="Bochicchio J."/>
            <person name="Borenstein D."/>
            <person name="Chapman S."/>
            <person name="Chen Z."/>
            <person name="Engels R."/>
            <person name="Freedman E."/>
            <person name="Gellesch M."/>
            <person name="Goldberg J."/>
            <person name="Griggs A."/>
            <person name="Gujja S."/>
            <person name="Heiman D."/>
            <person name="Hepburn T."/>
            <person name="Howarth C."/>
            <person name="Jen D."/>
            <person name="Larson L."/>
            <person name="Lewis B."/>
            <person name="Mehta T."/>
            <person name="Park D."/>
            <person name="Pearson M."/>
            <person name="Roberts A."/>
            <person name="Saif S."/>
            <person name="Shenoy N."/>
            <person name="Sisk P."/>
            <person name="Stolte C."/>
            <person name="Sykes S."/>
            <person name="Thomson T."/>
            <person name="Walk T."/>
            <person name="White J."/>
            <person name="Yandava C."/>
            <person name="Burger G."/>
            <person name="Gray M.W."/>
            <person name="Holland P.W.H."/>
            <person name="King N."/>
            <person name="Lang F.B.F."/>
            <person name="Roger A.J."/>
            <person name="Ruiz-Trillo I."/>
            <person name="Lander E."/>
            <person name="Nusbaum C."/>
        </authorList>
    </citation>
    <scope>NUCLEOTIDE SEQUENCE [LARGE SCALE GENOMIC DNA]</scope>
    <source>
        <strain evidence="8 9">DAOM BR117</strain>
    </source>
</reference>
<evidence type="ECO:0000256" key="6">
    <source>
        <dbReference type="SAM" id="SignalP"/>
    </source>
</evidence>
<dbReference type="GeneID" id="27687509"/>
<dbReference type="GO" id="GO:0004190">
    <property type="term" value="F:aspartic-type endopeptidase activity"/>
    <property type="evidence" value="ECO:0007669"/>
    <property type="project" value="UniProtKB-KW"/>
</dbReference>
<feature type="chain" id="PRO_5005539878" description="Peptidase A1 domain-containing protein" evidence="6">
    <location>
        <begin position="19"/>
        <end position="451"/>
    </location>
</feature>
<keyword evidence="6" id="KW-0732">Signal</keyword>
<dbReference type="InterPro" id="IPR034164">
    <property type="entry name" value="Pepsin-like_dom"/>
</dbReference>
<dbReference type="OMA" id="GTYGIPC"/>
<dbReference type="PRINTS" id="PR00792">
    <property type="entry name" value="PEPSIN"/>
</dbReference>
<dbReference type="InterPro" id="IPR021109">
    <property type="entry name" value="Peptidase_aspartic_dom_sf"/>
</dbReference>
<dbReference type="OrthoDB" id="2747330at2759"/>
<evidence type="ECO:0000256" key="4">
    <source>
        <dbReference type="PIRSR" id="PIRSR601461-2"/>
    </source>
</evidence>
<sequence>MRSSLIAATLFLASCASALNPLREKLEHALEELRSHETKGDISRRDSSTSELADSTINLVGIDVGTPPQSFKAIVDTGSYDAFLKAKECLDTGCVKDTTYDGSKSSTFTTTTGPSVTLAYADGTAVTGVASRDTTTVGGVTMSNFTFLRVLSYKQASTNVITYTAMLGMGMPSSNATAGTPGRLSGSSLGRSVTGQLSDAGIKPIFGLYPTLDGKPGLLTLGGIDTTKFSGDLTWVDVPTFANSSAIDPVMAAGTAGMWKAVMGAVKYPDGTENQVAGLPIILDTGSSLSLFPQSFVTKLGQSIGGTLLAQAGASGLQIYKVSCDKIKTLQDLTLTLGGKTVSIPPSIYIQNSFIRGETGCVLGFVSLGTEGALGGAALMGMNILRAFYTAWNWGDRQVGFARLAAPATPSGQPRSGTGSQGNTGYSLPALPMKASLAVALGVWLLQSVLV</sequence>
<accession>A0A0L0HJC0</accession>
<organism evidence="8 9">
    <name type="scientific">Spizellomyces punctatus (strain DAOM BR117)</name>
    <dbReference type="NCBI Taxonomy" id="645134"/>
    <lineage>
        <taxon>Eukaryota</taxon>
        <taxon>Fungi</taxon>
        <taxon>Fungi incertae sedis</taxon>
        <taxon>Chytridiomycota</taxon>
        <taxon>Chytridiomycota incertae sedis</taxon>
        <taxon>Chytridiomycetes</taxon>
        <taxon>Spizellomycetales</taxon>
        <taxon>Spizellomycetaceae</taxon>
        <taxon>Spizellomyces</taxon>
    </lineage>
</organism>
<dbReference type="Pfam" id="PF00026">
    <property type="entry name" value="Asp"/>
    <property type="match status" value="1"/>
</dbReference>
<dbReference type="SUPFAM" id="SSF50630">
    <property type="entry name" value="Acid proteases"/>
    <property type="match status" value="1"/>
</dbReference>
<dbReference type="PANTHER" id="PTHR47966">
    <property type="entry name" value="BETA-SITE APP-CLEAVING ENZYME, ISOFORM A-RELATED"/>
    <property type="match status" value="1"/>
</dbReference>
<evidence type="ECO:0000259" key="7">
    <source>
        <dbReference type="PROSITE" id="PS51767"/>
    </source>
</evidence>
<keyword evidence="4" id="KW-1015">Disulfide bond</keyword>
<dbReference type="PROSITE" id="PS51767">
    <property type="entry name" value="PEPTIDASE_A1"/>
    <property type="match status" value="1"/>
</dbReference>
<dbReference type="PROSITE" id="PS51257">
    <property type="entry name" value="PROKAR_LIPOPROTEIN"/>
    <property type="match status" value="1"/>
</dbReference>
<dbReference type="Proteomes" id="UP000053201">
    <property type="component" value="Unassembled WGS sequence"/>
</dbReference>
<proteinExistence type="inferred from homology"/>
<evidence type="ECO:0000256" key="3">
    <source>
        <dbReference type="PIRSR" id="PIRSR601461-1"/>
    </source>
</evidence>
<evidence type="ECO:0000256" key="1">
    <source>
        <dbReference type="ARBA" id="ARBA00007447"/>
    </source>
</evidence>
<dbReference type="RefSeq" id="XP_016608973.1">
    <property type="nucleotide sequence ID" value="XM_016752280.1"/>
</dbReference>
<dbReference type="VEuPathDB" id="FungiDB:SPPG_04035"/>
<dbReference type="InterPro" id="IPR033121">
    <property type="entry name" value="PEPTIDASE_A1"/>
</dbReference>
<evidence type="ECO:0000313" key="8">
    <source>
        <dbReference type="EMBL" id="KND00934.1"/>
    </source>
</evidence>
<protein>
    <recommendedName>
        <fullName evidence="7">Peptidase A1 domain-containing protein</fullName>
    </recommendedName>
</protein>
<dbReference type="EMBL" id="KQ257455">
    <property type="protein sequence ID" value="KND00934.1"/>
    <property type="molecule type" value="Genomic_DNA"/>
</dbReference>
<keyword evidence="5" id="KW-0645">Protease</keyword>
<keyword evidence="2 5" id="KW-0064">Aspartyl protease</keyword>